<sequence>MDVPLLDRLRALFAGRTDVVEKPMVGGRSFVVDGRMCCGATTGGLMVRVGRAGRDAALAEPHVQPLRMGRRTVAAFVVVAPEAVADDDDLAAWVRRAEDSLRG</sequence>
<comment type="caution">
    <text evidence="2">The sequence shown here is derived from an EMBL/GenBank/DDBJ whole genome shotgun (WGS) entry which is preliminary data.</text>
</comment>
<evidence type="ECO:0000259" key="1">
    <source>
        <dbReference type="Pfam" id="PF04993"/>
    </source>
</evidence>
<name>A0ABW3VDJ1_9PSEU</name>
<dbReference type="InterPro" id="IPR007076">
    <property type="entry name" value="TfoX_N"/>
</dbReference>
<keyword evidence="3" id="KW-1185">Reference proteome</keyword>
<proteinExistence type="predicted"/>
<protein>
    <submittedName>
        <fullName evidence="2">TfoX/Sxy family protein</fullName>
    </submittedName>
</protein>
<dbReference type="EMBL" id="JBHTMB010000050">
    <property type="protein sequence ID" value="MFD1233147.1"/>
    <property type="molecule type" value="Genomic_DNA"/>
</dbReference>
<dbReference type="Gene3D" id="3.30.1460.30">
    <property type="entry name" value="YgaC/TfoX-N like chaperone"/>
    <property type="match status" value="1"/>
</dbReference>
<feature type="domain" description="TfoX N-terminal" evidence="1">
    <location>
        <begin position="12"/>
        <end position="99"/>
    </location>
</feature>
<dbReference type="SUPFAM" id="SSF159894">
    <property type="entry name" value="YgaC/TfoX-N like"/>
    <property type="match status" value="1"/>
</dbReference>
<gene>
    <name evidence="2" type="ORF">ACFQ34_07620</name>
</gene>
<dbReference type="Pfam" id="PF04993">
    <property type="entry name" value="TfoX_N"/>
    <property type="match status" value="1"/>
</dbReference>
<organism evidence="2 3">
    <name type="scientific">Pseudonocardia benzenivorans</name>
    <dbReference type="NCBI Taxonomy" id="228005"/>
    <lineage>
        <taxon>Bacteria</taxon>
        <taxon>Bacillati</taxon>
        <taxon>Actinomycetota</taxon>
        <taxon>Actinomycetes</taxon>
        <taxon>Pseudonocardiales</taxon>
        <taxon>Pseudonocardiaceae</taxon>
        <taxon>Pseudonocardia</taxon>
    </lineage>
</organism>
<dbReference type="RefSeq" id="WP_346092422.1">
    <property type="nucleotide sequence ID" value="NZ_BAABKS010000053.1"/>
</dbReference>
<reference evidence="3" key="1">
    <citation type="journal article" date="2019" name="Int. J. Syst. Evol. Microbiol.">
        <title>The Global Catalogue of Microorganisms (GCM) 10K type strain sequencing project: providing services to taxonomists for standard genome sequencing and annotation.</title>
        <authorList>
            <consortium name="The Broad Institute Genomics Platform"/>
            <consortium name="The Broad Institute Genome Sequencing Center for Infectious Disease"/>
            <person name="Wu L."/>
            <person name="Ma J."/>
        </authorList>
    </citation>
    <scope>NUCLEOTIDE SEQUENCE [LARGE SCALE GENOMIC DNA]</scope>
    <source>
        <strain evidence="3">CCUG 49018</strain>
    </source>
</reference>
<evidence type="ECO:0000313" key="2">
    <source>
        <dbReference type="EMBL" id="MFD1233147.1"/>
    </source>
</evidence>
<dbReference type="Proteomes" id="UP001597182">
    <property type="component" value="Unassembled WGS sequence"/>
</dbReference>
<evidence type="ECO:0000313" key="3">
    <source>
        <dbReference type="Proteomes" id="UP001597182"/>
    </source>
</evidence>
<accession>A0ABW3VDJ1</accession>